<comment type="caution">
    <text evidence="2">The sequence shown here is derived from an EMBL/GenBank/DDBJ whole genome shotgun (WGS) entry which is preliminary data.</text>
</comment>
<accession>A0A9P4GT02</accession>
<feature type="compositionally biased region" description="Basic and acidic residues" evidence="1">
    <location>
        <begin position="11"/>
        <end position="22"/>
    </location>
</feature>
<dbReference type="OrthoDB" id="5305306at2759"/>
<keyword evidence="3" id="KW-1185">Reference proteome</keyword>
<reference evidence="2" key="1">
    <citation type="submission" date="2020-01" db="EMBL/GenBank/DDBJ databases">
        <authorList>
            <consortium name="DOE Joint Genome Institute"/>
            <person name="Haridas S."/>
            <person name="Albert R."/>
            <person name="Binder M."/>
            <person name="Bloem J."/>
            <person name="Labutti K."/>
            <person name="Salamov A."/>
            <person name="Andreopoulos B."/>
            <person name="Baker S.E."/>
            <person name="Barry K."/>
            <person name="Bills G."/>
            <person name="Bluhm B.H."/>
            <person name="Cannon C."/>
            <person name="Castanera R."/>
            <person name="Culley D.E."/>
            <person name="Daum C."/>
            <person name="Ezra D."/>
            <person name="Gonzalez J.B."/>
            <person name="Henrissat B."/>
            <person name="Kuo A."/>
            <person name="Liang C."/>
            <person name="Lipzen A."/>
            <person name="Lutzoni F."/>
            <person name="Magnuson J."/>
            <person name="Mondo S."/>
            <person name="Nolan M."/>
            <person name="Ohm R."/>
            <person name="Pangilinan J."/>
            <person name="Park H.-J."/>
            <person name="Ramirez L."/>
            <person name="Alfaro M."/>
            <person name="Sun H."/>
            <person name="Tritt A."/>
            <person name="Yoshinaga Y."/>
            <person name="Zwiers L.-H."/>
            <person name="Turgeon B.G."/>
            <person name="Goodwin S.B."/>
            <person name="Spatafora J.W."/>
            <person name="Crous P.W."/>
            <person name="Grigoriev I.V."/>
        </authorList>
    </citation>
    <scope>NUCLEOTIDE SEQUENCE</scope>
    <source>
        <strain evidence="2">CBS 394.84</strain>
    </source>
</reference>
<feature type="region of interest" description="Disordered" evidence="1">
    <location>
        <begin position="1"/>
        <end position="31"/>
    </location>
</feature>
<proteinExistence type="predicted"/>
<gene>
    <name evidence="2" type="ORF">K460DRAFT_260159</name>
</gene>
<feature type="compositionally biased region" description="Polar residues" evidence="1">
    <location>
        <begin position="1"/>
        <end position="10"/>
    </location>
</feature>
<protein>
    <submittedName>
        <fullName evidence="2">Uncharacterized protein</fullName>
    </submittedName>
</protein>
<dbReference type="GeneID" id="63844710"/>
<feature type="non-terminal residue" evidence="2">
    <location>
        <position position="310"/>
    </location>
</feature>
<dbReference type="EMBL" id="ML976614">
    <property type="protein sequence ID" value="KAF1851998.1"/>
    <property type="molecule type" value="Genomic_DNA"/>
</dbReference>
<dbReference type="RefSeq" id="XP_040794561.1">
    <property type="nucleotide sequence ID" value="XM_040927457.1"/>
</dbReference>
<feature type="region of interest" description="Disordered" evidence="1">
    <location>
        <begin position="60"/>
        <end position="110"/>
    </location>
</feature>
<name>A0A9P4GT02_9PLEO</name>
<dbReference type="Proteomes" id="UP000800039">
    <property type="component" value="Unassembled WGS sequence"/>
</dbReference>
<feature type="non-terminal residue" evidence="2">
    <location>
        <position position="1"/>
    </location>
</feature>
<sequence length="310" mass="35056">SPPSDSSGDTLHQDTSPDDHPNGDGVLSLSSPNELKLSNLSIDDGGVRFFRGGTDRYSSPFHRGVKSYHDSSSSDPPLRENSRRDSNHRSTTSYSGRAGGSGYRSSRTWMSPDQQAQQEFMVIRNAMRRLFKNSEVAKWKISDYIAHREAIVASQASRLANQVKAKEEARISPVIAPHVQHNLRKWGLEGNFDGHGNLGRVLGEHTIWCDDWMNGKDEVSPWPSMPEMKWEGDDRAKTGVGRFLPLPREEGPPTLQWNQLPVIEQYPIDQVARIPTMEDIYLPVDDQIEPDREYLWSKNLEKDIDAFLES</sequence>
<evidence type="ECO:0000313" key="2">
    <source>
        <dbReference type="EMBL" id="KAF1851998.1"/>
    </source>
</evidence>
<feature type="compositionally biased region" description="Basic and acidic residues" evidence="1">
    <location>
        <begin position="77"/>
        <end position="88"/>
    </location>
</feature>
<organism evidence="2 3">
    <name type="scientific">Cucurbitaria berberidis CBS 394.84</name>
    <dbReference type="NCBI Taxonomy" id="1168544"/>
    <lineage>
        <taxon>Eukaryota</taxon>
        <taxon>Fungi</taxon>
        <taxon>Dikarya</taxon>
        <taxon>Ascomycota</taxon>
        <taxon>Pezizomycotina</taxon>
        <taxon>Dothideomycetes</taxon>
        <taxon>Pleosporomycetidae</taxon>
        <taxon>Pleosporales</taxon>
        <taxon>Pleosporineae</taxon>
        <taxon>Cucurbitariaceae</taxon>
        <taxon>Cucurbitaria</taxon>
    </lineage>
</organism>
<evidence type="ECO:0000313" key="3">
    <source>
        <dbReference type="Proteomes" id="UP000800039"/>
    </source>
</evidence>
<dbReference type="AlphaFoldDB" id="A0A9P4GT02"/>
<evidence type="ECO:0000256" key="1">
    <source>
        <dbReference type="SAM" id="MobiDB-lite"/>
    </source>
</evidence>